<dbReference type="EMBL" id="CP041186">
    <property type="protein sequence ID" value="QDG52150.1"/>
    <property type="molecule type" value="Genomic_DNA"/>
</dbReference>
<keyword evidence="2" id="KW-1185">Reference proteome</keyword>
<accession>A0A4Y6PV80</accession>
<protein>
    <submittedName>
        <fullName evidence="1">5-formyltetrahydrofolate cyclo-ligase</fullName>
    </submittedName>
</protein>
<dbReference type="GO" id="GO:0005737">
    <property type="term" value="C:cytoplasm"/>
    <property type="evidence" value="ECO:0007669"/>
    <property type="project" value="TreeGrafter"/>
</dbReference>
<dbReference type="InterPro" id="IPR024185">
    <property type="entry name" value="FTHF_cligase-like_sf"/>
</dbReference>
<dbReference type="GO" id="GO:0016874">
    <property type="term" value="F:ligase activity"/>
    <property type="evidence" value="ECO:0007669"/>
    <property type="project" value="UniProtKB-KW"/>
</dbReference>
<name>A0A4Y6PV80_PERCE</name>
<dbReference type="Pfam" id="PF01812">
    <property type="entry name" value="5-FTHF_cyc-lig"/>
    <property type="match status" value="1"/>
</dbReference>
<dbReference type="InterPro" id="IPR037171">
    <property type="entry name" value="NagB/RpiA_transferase-like"/>
</dbReference>
<dbReference type="AlphaFoldDB" id="A0A4Y6PV80"/>
<dbReference type="Proteomes" id="UP000315995">
    <property type="component" value="Chromosome"/>
</dbReference>
<proteinExistence type="predicted"/>
<organism evidence="1 2">
    <name type="scientific">Persicimonas caeni</name>
    <dbReference type="NCBI Taxonomy" id="2292766"/>
    <lineage>
        <taxon>Bacteria</taxon>
        <taxon>Deltaproteobacteria</taxon>
        <taxon>Bradymonadales</taxon>
        <taxon>Bradymonadaceae</taxon>
        <taxon>Persicimonas</taxon>
    </lineage>
</organism>
<accession>A0A5B8Y5Y7</accession>
<dbReference type="OrthoDB" id="5502226at2"/>
<dbReference type="RefSeq" id="WP_141198625.1">
    <property type="nucleotide sequence ID" value="NZ_CP041186.1"/>
</dbReference>
<dbReference type="Gene3D" id="3.40.50.10420">
    <property type="entry name" value="NagB/RpiA/CoA transferase-like"/>
    <property type="match status" value="1"/>
</dbReference>
<evidence type="ECO:0000313" key="1">
    <source>
        <dbReference type="EMBL" id="QDG52150.1"/>
    </source>
</evidence>
<evidence type="ECO:0000313" key="2">
    <source>
        <dbReference type="Proteomes" id="UP000315995"/>
    </source>
</evidence>
<dbReference type="PANTHER" id="PTHR13017">
    <property type="entry name" value="5-FORMYLTETRAHYDROFOLATE CYCLO-LIGASE-RELATED"/>
    <property type="match status" value="1"/>
</dbReference>
<gene>
    <name evidence="1" type="ORF">FIV42_15785</name>
</gene>
<reference evidence="1 2" key="1">
    <citation type="submission" date="2019-06" db="EMBL/GenBank/DDBJ databases">
        <title>Persicimonas caeni gen. nov., sp. nov., a predatory bacterium isolated from solar saltern.</title>
        <authorList>
            <person name="Wang S."/>
        </authorList>
    </citation>
    <scope>NUCLEOTIDE SEQUENCE [LARGE SCALE GENOMIC DNA]</scope>
    <source>
        <strain evidence="1 2">YN101</strain>
    </source>
</reference>
<dbReference type="SUPFAM" id="SSF100950">
    <property type="entry name" value="NagB/RpiA/CoA transferase-like"/>
    <property type="match status" value="1"/>
</dbReference>
<sequence length="239" mass="26914">MTKFDDKQAAREWVWERLREEGQARFPFPVTGRIPNFAGAEQAAERLLDHPIFAGVERIKCNPDSPQKPLRRMALERGITVFVPTPRLKGGFLRFDPHKIPADKFREASALSKWDRWKEEVDLDQMPQLDLIVTGCVAVTEDGRRAGKGEGYSDLEFGILEELGHERVPVVTTVHETQIVGGFPIDAHDIGLHAIATPERIITPDEPPQPAGGIDWEQLDDEDLAKMPVLRRLKAMAEP</sequence>
<keyword evidence="1" id="KW-0436">Ligase</keyword>
<dbReference type="PANTHER" id="PTHR13017:SF0">
    <property type="entry name" value="METHENYLTETRAHYDROFOLATE SYNTHASE DOMAIN-CONTAINING PROTEIN"/>
    <property type="match status" value="1"/>
</dbReference>
<dbReference type="InterPro" id="IPR002698">
    <property type="entry name" value="FTHF_cligase"/>
</dbReference>